<dbReference type="Proteomes" id="UP000239549">
    <property type="component" value="Unassembled WGS sequence"/>
</dbReference>
<proteinExistence type="predicted"/>
<comment type="caution">
    <text evidence="2">The sequence shown here is derived from an EMBL/GenBank/DDBJ whole genome shotgun (WGS) entry which is preliminary data.</text>
</comment>
<evidence type="ECO:0000256" key="1">
    <source>
        <dbReference type="SAM" id="Phobius"/>
    </source>
</evidence>
<dbReference type="RefSeq" id="WP_104372399.1">
    <property type="nucleotide sequence ID" value="NZ_BFAV01000127.1"/>
</dbReference>
<dbReference type="AlphaFoldDB" id="A0A2L2XD73"/>
<keyword evidence="3" id="KW-1185">Reference proteome</keyword>
<reference evidence="3" key="1">
    <citation type="submission" date="2018-02" db="EMBL/GenBank/DDBJ databases">
        <title>Genome sequence of Desulfocucumis palustris strain NAW-5.</title>
        <authorList>
            <person name="Watanabe M."/>
            <person name="Kojima H."/>
            <person name="Fukui M."/>
        </authorList>
    </citation>
    <scope>NUCLEOTIDE SEQUENCE [LARGE SCALE GENOMIC DNA]</scope>
    <source>
        <strain evidence="3">NAW-5</strain>
    </source>
</reference>
<evidence type="ECO:0000313" key="2">
    <source>
        <dbReference type="EMBL" id="GBF34100.1"/>
    </source>
</evidence>
<keyword evidence="1" id="KW-1133">Transmembrane helix</keyword>
<feature type="transmembrane region" description="Helical" evidence="1">
    <location>
        <begin position="12"/>
        <end position="33"/>
    </location>
</feature>
<accession>A0A2L2XD73</accession>
<gene>
    <name evidence="2" type="ORF">DCCM_3212</name>
</gene>
<keyword evidence="1" id="KW-0472">Membrane</keyword>
<protein>
    <recommendedName>
        <fullName evidence="4">Flp pilus assembly protein TadG</fullName>
    </recommendedName>
</protein>
<dbReference type="EMBL" id="BFAV01000127">
    <property type="protein sequence ID" value="GBF34100.1"/>
    <property type="molecule type" value="Genomic_DNA"/>
</dbReference>
<evidence type="ECO:0008006" key="4">
    <source>
        <dbReference type="Google" id="ProtNLM"/>
    </source>
</evidence>
<keyword evidence="1" id="KW-0812">Transmembrane</keyword>
<organism evidence="2 3">
    <name type="scientific">Desulfocucumis palustris</name>
    <dbReference type="NCBI Taxonomy" id="1898651"/>
    <lineage>
        <taxon>Bacteria</taxon>
        <taxon>Bacillati</taxon>
        <taxon>Bacillota</taxon>
        <taxon>Clostridia</taxon>
        <taxon>Eubacteriales</taxon>
        <taxon>Desulfocucumaceae</taxon>
        <taxon>Desulfocucumis</taxon>
    </lineage>
</organism>
<name>A0A2L2XD73_9FIRM</name>
<evidence type="ECO:0000313" key="3">
    <source>
        <dbReference type="Proteomes" id="UP000239549"/>
    </source>
</evidence>
<sequence length="139" mass="15597">MLKDRRGDIMVMVVFIIPITLFLLNFMLTYGLAEYSKSTLITASREAARTYAVSHDRELARTTAENIITQTLNSDREYFNPGSDIVLFDEGKYAAATVNYRVPVAVPAMFRLIGVNTIIGNHMQVSSTARFVKEAVPSW</sequence>